<dbReference type="SUPFAM" id="SSF53067">
    <property type="entry name" value="Actin-like ATPase domain"/>
    <property type="match status" value="2"/>
</dbReference>
<dbReference type="Proteomes" id="UP000250266">
    <property type="component" value="Unassembled WGS sequence"/>
</dbReference>
<organism evidence="1 2">
    <name type="scientific">Lepidopterella palustris CBS 459.81</name>
    <dbReference type="NCBI Taxonomy" id="1314670"/>
    <lineage>
        <taxon>Eukaryota</taxon>
        <taxon>Fungi</taxon>
        <taxon>Dikarya</taxon>
        <taxon>Ascomycota</taxon>
        <taxon>Pezizomycotina</taxon>
        <taxon>Dothideomycetes</taxon>
        <taxon>Pleosporomycetidae</taxon>
        <taxon>Mytilinidiales</taxon>
        <taxon>Argynnaceae</taxon>
        <taxon>Lepidopterella</taxon>
    </lineage>
</organism>
<dbReference type="InterPro" id="IPR043129">
    <property type="entry name" value="ATPase_NBD"/>
</dbReference>
<evidence type="ECO:0000313" key="2">
    <source>
        <dbReference type="Proteomes" id="UP000250266"/>
    </source>
</evidence>
<keyword evidence="2" id="KW-1185">Reference proteome</keyword>
<dbReference type="CDD" id="cd10170">
    <property type="entry name" value="ASKHA_NBD_HSP70"/>
    <property type="match status" value="1"/>
</dbReference>
<gene>
    <name evidence="1" type="ORF">K432DRAFT_424721</name>
</gene>
<protein>
    <submittedName>
        <fullName evidence="1">Actin-like ATPase domain-containing protein</fullName>
    </submittedName>
</protein>
<dbReference type="PANTHER" id="PTHR14187:SF82">
    <property type="entry name" value="FAMILY CHAPERONE, PUTATIVE (AFU_ORTHOLOGUE AFUA_7G08575)-RELATED"/>
    <property type="match status" value="1"/>
</dbReference>
<dbReference type="Gene3D" id="3.30.420.40">
    <property type="match status" value="2"/>
</dbReference>
<sequence length="616" mass="69426">MAAQANRLVIGLDYGTTFTGVAFRDVLMNQNNVNVDDGLRLVDVWPPRVTSVKVPSEISFSAAPGRESQWGFDISQKATKMVWTKLELDQQERSDELRMILSALNGMKNLDLSAIEKSHGIPDYPAMDPEDIVADYLSKVRAHVVQTLVQTYGAEYLSIIPIDIVITVPAVWSDQAKDRTFRAINKAKFDNTYFKRLREIVMVTEPEAAALYTLRSLKLEDEDEPINPGDCFVLCDAGGGTVDLISYQVKQMTPALKLEEVAIGTGDKCGATMIDRNFRKWLEARLGTEDFEKISGKSPEHEVGSHTIVEPNMQRIMSAFDFIKLKFGLPGNSTEEFLPLPPPLNDLNDPSRGIEDGEIRITNDDLLEMFRPCVDRTIELIAGQLAQVQRTAGSKARYVFLSGGFGGSEHLFNKVKNFLRPRGIPLKRPKNPWSAVVRGAVIKGLEQGAQDLVYMRKCRRSYGISVSEPFSEYKHAKDDEYIDPFDNKKKAKDQMTWLIKKGDALLSNKSKHASIDICRSFGVKDSRVFRTILVACDENDPPQRYDEVPLATRAIAHIDYDLTDIPENKFTHFRAASNGKPYFQAYLKLELQLKDTLKFRMVFDGEEMNAVTIQYQ</sequence>
<dbReference type="PANTHER" id="PTHR14187">
    <property type="entry name" value="ALPHA KINASE/ELONGATION FACTOR 2 KINASE"/>
    <property type="match status" value="1"/>
</dbReference>
<evidence type="ECO:0000313" key="1">
    <source>
        <dbReference type="EMBL" id="OCK81694.1"/>
    </source>
</evidence>
<proteinExistence type="predicted"/>
<name>A0A8E2JH16_9PEZI</name>
<reference evidence="1 2" key="1">
    <citation type="journal article" date="2016" name="Nat. Commun.">
        <title>Ectomycorrhizal ecology is imprinted in the genome of the dominant symbiotic fungus Cenococcum geophilum.</title>
        <authorList>
            <consortium name="DOE Joint Genome Institute"/>
            <person name="Peter M."/>
            <person name="Kohler A."/>
            <person name="Ohm R.A."/>
            <person name="Kuo A."/>
            <person name="Krutzmann J."/>
            <person name="Morin E."/>
            <person name="Arend M."/>
            <person name="Barry K.W."/>
            <person name="Binder M."/>
            <person name="Choi C."/>
            <person name="Clum A."/>
            <person name="Copeland A."/>
            <person name="Grisel N."/>
            <person name="Haridas S."/>
            <person name="Kipfer T."/>
            <person name="LaButti K."/>
            <person name="Lindquist E."/>
            <person name="Lipzen A."/>
            <person name="Maire R."/>
            <person name="Meier B."/>
            <person name="Mihaltcheva S."/>
            <person name="Molinier V."/>
            <person name="Murat C."/>
            <person name="Poggeler S."/>
            <person name="Quandt C.A."/>
            <person name="Sperisen C."/>
            <person name="Tritt A."/>
            <person name="Tisserant E."/>
            <person name="Crous P.W."/>
            <person name="Henrissat B."/>
            <person name="Nehls U."/>
            <person name="Egli S."/>
            <person name="Spatafora J.W."/>
            <person name="Grigoriev I.V."/>
            <person name="Martin F.M."/>
        </authorList>
    </citation>
    <scope>NUCLEOTIDE SEQUENCE [LARGE SCALE GENOMIC DNA]</scope>
    <source>
        <strain evidence="1 2">CBS 459.81</strain>
    </source>
</reference>
<accession>A0A8E2JH16</accession>
<dbReference type="OrthoDB" id="2963168at2759"/>
<dbReference type="AlphaFoldDB" id="A0A8E2JH16"/>
<dbReference type="Gene3D" id="3.90.640.10">
    <property type="entry name" value="Actin, Chain A, domain 4"/>
    <property type="match status" value="1"/>
</dbReference>
<dbReference type="EMBL" id="KV744911">
    <property type="protein sequence ID" value="OCK81694.1"/>
    <property type="molecule type" value="Genomic_DNA"/>
</dbReference>